<accession>A0A8X7PHA9</accession>
<reference evidence="4 5" key="1">
    <citation type="submission" date="2020-02" db="EMBL/GenBank/DDBJ databases">
        <authorList>
            <person name="Ma Q."/>
            <person name="Huang Y."/>
            <person name="Song X."/>
            <person name="Pei D."/>
        </authorList>
    </citation>
    <scope>NUCLEOTIDE SEQUENCE [LARGE SCALE GENOMIC DNA]</scope>
    <source>
        <strain evidence="4">Sxm20200214</strain>
        <tissue evidence="4">Leaf</tissue>
    </source>
</reference>
<evidence type="ECO:0000259" key="3">
    <source>
        <dbReference type="Pfam" id="PF14392"/>
    </source>
</evidence>
<dbReference type="OrthoDB" id="1750606at2759"/>
<dbReference type="Pfam" id="PF14111">
    <property type="entry name" value="DUF4283"/>
    <property type="match status" value="1"/>
</dbReference>
<feature type="region of interest" description="Disordered" evidence="1">
    <location>
        <begin position="495"/>
        <end position="529"/>
    </location>
</feature>
<dbReference type="Proteomes" id="UP000886595">
    <property type="component" value="Unassembled WGS sequence"/>
</dbReference>
<protein>
    <recommendedName>
        <fullName evidence="6">DUF4283 domain-containing protein</fullName>
    </recommendedName>
</protein>
<comment type="caution">
    <text evidence="4">The sequence shown here is derived from an EMBL/GenBank/DDBJ whole genome shotgun (WGS) entry which is preliminary data.</text>
</comment>
<sequence length="529" mass="58431">MSQGQWLVKSGGQKKQAPSGGLKILIPKFYNSTLITWYSKTLIGRCMNPLEQEMNGLLYHLPRIWNVEERVVGADLGLGRFQFDFQEEEDIIEVLKKEPFHFDNWMLSVVRWEPVVEDNYPSKITFWVRAIGVPLHFWAEPTFKSIGDALGEVRGDDAIDINDGKIRVILDAFKPLVFFITVEVHSGEETVIALRYDPLHGFCRTCSSLRHDQSRCPTTKGTTEEGDVGPSDKPDQGGKALSYKGGNSRRQNQQGAGKQGVKGKGIAYEGGRQGGVAKSGPGRRYRDHGRPTARYVRQAGYLPPQELNDSYVMATCEWGNREASESKARKALLFESEGHEEGLVVTSGGVSVETVQRREEFMEKPGFSTEVATAEAEGMEENNFVKCSSAESEGMQVMEMGNKEEAVSSEMVAGLDDEDGHLEYEIMEDGLDDASSEREASGDLNSMDVEEAFPIAESEDLVGEQEHQVPKKKNGKITAAAMGGNAKKRLVQSFVSPRKKAMAKQGSKAGDKGPVPTKKALIKPRPDQD</sequence>
<feature type="domain" description="Zinc knuckle CX2CX4HX4C" evidence="3">
    <location>
        <begin position="170"/>
        <end position="217"/>
    </location>
</feature>
<evidence type="ECO:0000256" key="1">
    <source>
        <dbReference type="SAM" id="MobiDB-lite"/>
    </source>
</evidence>
<dbReference type="AlphaFoldDB" id="A0A8X7PHA9"/>
<evidence type="ECO:0000259" key="2">
    <source>
        <dbReference type="Pfam" id="PF14111"/>
    </source>
</evidence>
<dbReference type="EMBL" id="JAAMPC010000016">
    <property type="protein sequence ID" value="KAG2250942.1"/>
    <property type="molecule type" value="Genomic_DNA"/>
</dbReference>
<evidence type="ECO:0000313" key="5">
    <source>
        <dbReference type="Proteomes" id="UP000886595"/>
    </source>
</evidence>
<dbReference type="InterPro" id="IPR025558">
    <property type="entry name" value="DUF4283"/>
</dbReference>
<evidence type="ECO:0008006" key="6">
    <source>
        <dbReference type="Google" id="ProtNLM"/>
    </source>
</evidence>
<organism evidence="4 5">
    <name type="scientific">Brassica carinata</name>
    <name type="common">Ethiopian mustard</name>
    <name type="synonym">Abyssinian cabbage</name>
    <dbReference type="NCBI Taxonomy" id="52824"/>
    <lineage>
        <taxon>Eukaryota</taxon>
        <taxon>Viridiplantae</taxon>
        <taxon>Streptophyta</taxon>
        <taxon>Embryophyta</taxon>
        <taxon>Tracheophyta</taxon>
        <taxon>Spermatophyta</taxon>
        <taxon>Magnoliopsida</taxon>
        <taxon>eudicotyledons</taxon>
        <taxon>Gunneridae</taxon>
        <taxon>Pentapetalae</taxon>
        <taxon>rosids</taxon>
        <taxon>malvids</taxon>
        <taxon>Brassicales</taxon>
        <taxon>Brassicaceae</taxon>
        <taxon>Brassiceae</taxon>
        <taxon>Brassica</taxon>
    </lineage>
</organism>
<gene>
    <name evidence="4" type="ORF">Bca52824_081078</name>
</gene>
<feature type="region of interest" description="Disordered" evidence="1">
    <location>
        <begin position="459"/>
        <end position="483"/>
    </location>
</feature>
<dbReference type="Pfam" id="PF14392">
    <property type="entry name" value="zf-CCHC_4"/>
    <property type="match status" value="1"/>
</dbReference>
<dbReference type="InterPro" id="IPR025836">
    <property type="entry name" value="Zn_knuckle_CX2CX4HX4C"/>
</dbReference>
<name>A0A8X7PHA9_BRACI</name>
<feature type="domain" description="DUF4283" evidence="2">
    <location>
        <begin position="40"/>
        <end position="115"/>
    </location>
</feature>
<dbReference type="PANTHER" id="PTHR31286">
    <property type="entry name" value="GLYCINE-RICH CELL WALL STRUCTURAL PROTEIN 1.8-LIKE"/>
    <property type="match status" value="1"/>
</dbReference>
<evidence type="ECO:0000313" key="4">
    <source>
        <dbReference type="EMBL" id="KAG2250942.1"/>
    </source>
</evidence>
<proteinExistence type="predicted"/>
<dbReference type="PANTHER" id="PTHR31286:SF163">
    <property type="entry name" value="ZINC KNUCKLE CX2CX4HX4C DOMAIN-CONTAINING PROTEIN"/>
    <property type="match status" value="1"/>
</dbReference>
<dbReference type="InterPro" id="IPR040256">
    <property type="entry name" value="At4g02000-like"/>
</dbReference>
<keyword evidence="5" id="KW-1185">Reference proteome</keyword>
<feature type="region of interest" description="Disordered" evidence="1">
    <location>
        <begin position="211"/>
        <end position="288"/>
    </location>
</feature>